<name>A0A9X0QX93_9PROT</name>
<dbReference type="CDD" id="cd17551">
    <property type="entry name" value="REC_RpfG-like"/>
    <property type="match status" value="1"/>
</dbReference>
<protein>
    <submittedName>
        <fullName evidence="5">Response regulator</fullName>
    </submittedName>
</protein>
<feature type="modified residue" description="4-aspartylphosphate" evidence="2">
    <location>
        <position position="54"/>
    </location>
</feature>
<dbReference type="CDD" id="cd00130">
    <property type="entry name" value="PAS"/>
    <property type="match status" value="1"/>
</dbReference>
<keyword evidence="6" id="KW-1185">Reference proteome</keyword>
<dbReference type="PANTHER" id="PTHR44591:SF3">
    <property type="entry name" value="RESPONSE REGULATORY DOMAIN-CONTAINING PROTEIN"/>
    <property type="match status" value="1"/>
</dbReference>
<dbReference type="InterPro" id="IPR013656">
    <property type="entry name" value="PAS_4"/>
</dbReference>
<comment type="caution">
    <text evidence="5">The sequence shown here is derived from an EMBL/GenBank/DDBJ whole genome shotgun (WGS) entry which is preliminary data.</text>
</comment>
<dbReference type="PROSITE" id="PS50110">
    <property type="entry name" value="RESPONSE_REGULATORY"/>
    <property type="match status" value="1"/>
</dbReference>
<dbReference type="InterPro" id="IPR000014">
    <property type="entry name" value="PAS"/>
</dbReference>
<dbReference type="GO" id="GO:0000160">
    <property type="term" value="P:phosphorelay signal transduction system"/>
    <property type="evidence" value="ECO:0007669"/>
    <property type="project" value="InterPro"/>
</dbReference>
<evidence type="ECO:0000259" key="3">
    <source>
        <dbReference type="PROSITE" id="PS50110"/>
    </source>
</evidence>
<reference evidence="5" key="1">
    <citation type="submission" date="2020-08" db="EMBL/GenBank/DDBJ databases">
        <authorList>
            <person name="Hu Y."/>
            <person name="Nguyen S.V."/>
            <person name="Li F."/>
            <person name="Fanning S."/>
        </authorList>
    </citation>
    <scope>NUCLEOTIDE SEQUENCE</scope>
    <source>
        <strain evidence="5">SYSU D8009</strain>
    </source>
</reference>
<dbReference type="Gene3D" id="3.30.450.20">
    <property type="entry name" value="PAS domain"/>
    <property type="match status" value="1"/>
</dbReference>
<dbReference type="Proteomes" id="UP000600101">
    <property type="component" value="Unassembled WGS sequence"/>
</dbReference>
<sequence length="267" mass="28203">MTIILILDDSATNRSIYTRLAGLVEEGVGVEAFADPLDALEWLGHNRVDLVISDFRMPGMDGAAFTRQLRATPGCATLPVLIVTAHDDRGYRVRALDAGATDFLQSPIDHFEFVARARNLLALGRRVAARLPEGLAGMQDRLLRILDSVPAMISATDRDGRFVYANAAFAQGCGVDPAAIPGAPVARLLGPGRAAWNRAADLSVFASGQPLQSQREAVVEGAGGPRVLLTSKTPLRDAEGAVAAVLTTTFEVAPDSLATPEPAPGVR</sequence>
<dbReference type="SMART" id="SM00448">
    <property type="entry name" value="REC"/>
    <property type="match status" value="1"/>
</dbReference>
<dbReference type="Gene3D" id="3.40.50.2300">
    <property type="match status" value="1"/>
</dbReference>
<keyword evidence="1 2" id="KW-0597">Phosphoprotein</keyword>
<dbReference type="InterPro" id="IPR001789">
    <property type="entry name" value="Sig_transdc_resp-reg_receiver"/>
</dbReference>
<evidence type="ECO:0000259" key="4">
    <source>
        <dbReference type="PROSITE" id="PS50112"/>
    </source>
</evidence>
<gene>
    <name evidence="5" type="ORF">H7965_06380</name>
</gene>
<feature type="domain" description="Response regulatory" evidence="3">
    <location>
        <begin position="3"/>
        <end position="121"/>
    </location>
</feature>
<dbReference type="NCBIfam" id="TIGR00229">
    <property type="entry name" value="sensory_box"/>
    <property type="match status" value="1"/>
</dbReference>
<dbReference type="AlphaFoldDB" id="A0A9X0QX93"/>
<evidence type="ECO:0000313" key="5">
    <source>
        <dbReference type="EMBL" id="MBC4014948.1"/>
    </source>
</evidence>
<dbReference type="Pfam" id="PF00072">
    <property type="entry name" value="Response_reg"/>
    <property type="match status" value="1"/>
</dbReference>
<dbReference type="InterPro" id="IPR011006">
    <property type="entry name" value="CheY-like_superfamily"/>
</dbReference>
<dbReference type="InterPro" id="IPR035965">
    <property type="entry name" value="PAS-like_dom_sf"/>
</dbReference>
<dbReference type="PROSITE" id="PS50112">
    <property type="entry name" value="PAS"/>
    <property type="match status" value="1"/>
</dbReference>
<proteinExistence type="predicted"/>
<dbReference type="SUPFAM" id="SSF52172">
    <property type="entry name" value="CheY-like"/>
    <property type="match status" value="1"/>
</dbReference>
<feature type="domain" description="PAS" evidence="4">
    <location>
        <begin position="138"/>
        <end position="191"/>
    </location>
</feature>
<accession>A0A9X0QX93</accession>
<dbReference type="RefSeq" id="WP_186769723.1">
    <property type="nucleotide sequence ID" value="NZ_JACOMF010000005.1"/>
</dbReference>
<dbReference type="SUPFAM" id="SSF55785">
    <property type="entry name" value="PYP-like sensor domain (PAS domain)"/>
    <property type="match status" value="1"/>
</dbReference>
<dbReference type="EMBL" id="JACOMF010000005">
    <property type="protein sequence ID" value="MBC4014948.1"/>
    <property type="molecule type" value="Genomic_DNA"/>
</dbReference>
<dbReference type="Pfam" id="PF08448">
    <property type="entry name" value="PAS_4"/>
    <property type="match status" value="1"/>
</dbReference>
<dbReference type="SMART" id="SM00091">
    <property type="entry name" value="PAS"/>
    <property type="match status" value="1"/>
</dbReference>
<evidence type="ECO:0000313" key="6">
    <source>
        <dbReference type="Proteomes" id="UP000600101"/>
    </source>
</evidence>
<dbReference type="InterPro" id="IPR050595">
    <property type="entry name" value="Bact_response_regulator"/>
</dbReference>
<organism evidence="5 6">
    <name type="scientific">Siccirubricoccus deserti</name>
    <dbReference type="NCBI Taxonomy" id="2013562"/>
    <lineage>
        <taxon>Bacteria</taxon>
        <taxon>Pseudomonadati</taxon>
        <taxon>Pseudomonadota</taxon>
        <taxon>Alphaproteobacteria</taxon>
        <taxon>Acetobacterales</taxon>
        <taxon>Roseomonadaceae</taxon>
        <taxon>Siccirubricoccus</taxon>
    </lineage>
</organism>
<evidence type="ECO:0000256" key="1">
    <source>
        <dbReference type="ARBA" id="ARBA00022553"/>
    </source>
</evidence>
<evidence type="ECO:0000256" key="2">
    <source>
        <dbReference type="PROSITE-ProRule" id="PRU00169"/>
    </source>
</evidence>
<dbReference type="PANTHER" id="PTHR44591">
    <property type="entry name" value="STRESS RESPONSE REGULATOR PROTEIN 1"/>
    <property type="match status" value="1"/>
</dbReference>